<dbReference type="AlphaFoldDB" id="A0A6A6SPQ8"/>
<reference evidence="2" key="1">
    <citation type="journal article" date="2020" name="Stud. Mycol.">
        <title>101 Dothideomycetes genomes: a test case for predicting lifestyles and emergence of pathogens.</title>
        <authorList>
            <person name="Haridas S."/>
            <person name="Albert R."/>
            <person name="Binder M."/>
            <person name="Bloem J."/>
            <person name="Labutti K."/>
            <person name="Salamov A."/>
            <person name="Andreopoulos B."/>
            <person name="Baker S."/>
            <person name="Barry K."/>
            <person name="Bills G."/>
            <person name="Bluhm B."/>
            <person name="Cannon C."/>
            <person name="Castanera R."/>
            <person name="Culley D."/>
            <person name="Daum C."/>
            <person name="Ezra D."/>
            <person name="Gonzalez J."/>
            <person name="Henrissat B."/>
            <person name="Kuo A."/>
            <person name="Liang C."/>
            <person name="Lipzen A."/>
            <person name="Lutzoni F."/>
            <person name="Magnuson J."/>
            <person name="Mondo S."/>
            <person name="Nolan M."/>
            <person name="Ohm R."/>
            <person name="Pangilinan J."/>
            <person name="Park H.-J."/>
            <person name="Ramirez L."/>
            <person name="Alfaro M."/>
            <person name="Sun H."/>
            <person name="Tritt A."/>
            <person name="Yoshinaga Y."/>
            <person name="Zwiers L.-H."/>
            <person name="Turgeon B."/>
            <person name="Goodwin S."/>
            <person name="Spatafora J."/>
            <person name="Crous P."/>
            <person name="Grigoriev I."/>
        </authorList>
    </citation>
    <scope>NUCLEOTIDE SEQUENCE</scope>
    <source>
        <strain evidence="2">CBS 122681</strain>
    </source>
</reference>
<sequence>MTSHTKQDWELDTEAHFPIACVTPNADNRTIKGDEPSEKVIIPQPGSKFLSLPGEIRNIIYDHCSQPMCTWYRQYPGFATPRIPRVFYSLAQACRQTRTEFLPMYLQRTKARVKERTLPDYQKTFPQRTISAGIVVVYEIFWL</sequence>
<dbReference type="InterPro" id="IPR001810">
    <property type="entry name" value="F-box_dom"/>
</dbReference>
<evidence type="ECO:0000259" key="1">
    <source>
        <dbReference type="Pfam" id="PF13013"/>
    </source>
</evidence>
<evidence type="ECO:0000313" key="3">
    <source>
        <dbReference type="Proteomes" id="UP000799324"/>
    </source>
</evidence>
<feature type="domain" description="F-box" evidence="1">
    <location>
        <begin position="47"/>
        <end position="103"/>
    </location>
</feature>
<proteinExistence type="predicted"/>
<name>A0A6A6SPQ8_9PLEO</name>
<organism evidence="2 3">
    <name type="scientific">Lophiostoma macrostomum CBS 122681</name>
    <dbReference type="NCBI Taxonomy" id="1314788"/>
    <lineage>
        <taxon>Eukaryota</taxon>
        <taxon>Fungi</taxon>
        <taxon>Dikarya</taxon>
        <taxon>Ascomycota</taxon>
        <taxon>Pezizomycotina</taxon>
        <taxon>Dothideomycetes</taxon>
        <taxon>Pleosporomycetidae</taxon>
        <taxon>Pleosporales</taxon>
        <taxon>Lophiostomataceae</taxon>
        <taxon>Lophiostoma</taxon>
    </lineage>
</organism>
<dbReference type="EMBL" id="MU004489">
    <property type="protein sequence ID" value="KAF2649502.1"/>
    <property type="molecule type" value="Genomic_DNA"/>
</dbReference>
<keyword evidence="3" id="KW-1185">Reference proteome</keyword>
<dbReference type="OrthoDB" id="3677049at2759"/>
<gene>
    <name evidence="2" type="ORF">K491DRAFT_698032</name>
</gene>
<evidence type="ECO:0000313" key="2">
    <source>
        <dbReference type="EMBL" id="KAF2649502.1"/>
    </source>
</evidence>
<dbReference type="Pfam" id="PF13013">
    <property type="entry name" value="F-box-like_2"/>
    <property type="match status" value="1"/>
</dbReference>
<protein>
    <recommendedName>
        <fullName evidence="1">F-box domain-containing protein</fullName>
    </recommendedName>
</protein>
<dbReference type="Proteomes" id="UP000799324">
    <property type="component" value="Unassembled WGS sequence"/>
</dbReference>
<accession>A0A6A6SPQ8</accession>